<dbReference type="SUPFAM" id="SSF111038">
    <property type="entry name" value="YjbQ-like"/>
    <property type="match status" value="1"/>
</dbReference>
<accession>A0A1I2TNX1</accession>
<dbReference type="PANTHER" id="PTHR30615:SF8">
    <property type="entry name" value="UPF0047 PROTEIN C4A8.02C"/>
    <property type="match status" value="1"/>
</dbReference>
<dbReference type="PANTHER" id="PTHR30615">
    <property type="entry name" value="UNCHARACTERIZED PROTEIN YJBQ-RELATED"/>
    <property type="match status" value="1"/>
</dbReference>
<name>A0A1I2TNX1_9ACTN</name>
<proteinExistence type="inferred from homology"/>
<dbReference type="Gene3D" id="2.60.120.460">
    <property type="entry name" value="YjbQ-like"/>
    <property type="match status" value="1"/>
</dbReference>
<evidence type="ECO:0000256" key="2">
    <source>
        <dbReference type="SAM" id="MobiDB-lite"/>
    </source>
</evidence>
<reference evidence="3 4" key="1">
    <citation type="submission" date="2016-10" db="EMBL/GenBank/DDBJ databases">
        <authorList>
            <person name="de Groot N.N."/>
        </authorList>
    </citation>
    <scope>NUCLEOTIDE SEQUENCE [LARGE SCALE GENOMIC DNA]</scope>
    <source>
        <strain evidence="3 4">CPCC 202808</strain>
    </source>
</reference>
<dbReference type="STRING" id="504797.SAMN05421678_107247"/>
<evidence type="ECO:0000313" key="3">
    <source>
        <dbReference type="EMBL" id="SFG65869.1"/>
    </source>
</evidence>
<dbReference type="Pfam" id="PF01894">
    <property type="entry name" value="YjbQ"/>
    <property type="match status" value="1"/>
</dbReference>
<feature type="compositionally biased region" description="Basic and acidic residues" evidence="2">
    <location>
        <begin position="16"/>
        <end position="26"/>
    </location>
</feature>
<evidence type="ECO:0000313" key="4">
    <source>
        <dbReference type="Proteomes" id="UP000199052"/>
    </source>
</evidence>
<protein>
    <submittedName>
        <fullName evidence="3">Secondary thiamine-phosphate synthase enzyme</fullName>
    </submittedName>
</protein>
<dbReference type="InterPro" id="IPR035917">
    <property type="entry name" value="YjbQ-like_sf"/>
</dbReference>
<dbReference type="InterPro" id="IPR001602">
    <property type="entry name" value="UPF0047_YjbQ-like"/>
</dbReference>
<evidence type="ECO:0000256" key="1">
    <source>
        <dbReference type="ARBA" id="ARBA00005534"/>
    </source>
</evidence>
<comment type="similarity">
    <text evidence="1">Belongs to the UPF0047 family.</text>
</comment>
<feature type="region of interest" description="Disordered" evidence="2">
    <location>
        <begin position="1"/>
        <end position="26"/>
    </location>
</feature>
<dbReference type="AlphaFoldDB" id="A0A1I2TNX1"/>
<organism evidence="3 4">
    <name type="scientific">Actinopolymorpha cephalotaxi</name>
    <dbReference type="NCBI Taxonomy" id="504797"/>
    <lineage>
        <taxon>Bacteria</taxon>
        <taxon>Bacillati</taxon>
        <taxon>Actinomycetota</taxon>
        <taxon>Actinomycetes</taxon>
        <taxon>Propionibacteriales</taxon>
        <taxon>Actinopolymorphaceae</taxon>
        <taxon>Actinopolymorpha</taxon>
    </lineage>
</organism>
<sequence length="173" mass="18510">MPETIVTVGSHPGLSRSDRSLPRKADMRSEIVEVRTGSDEVVYDLTDECERFLATAFEGAERGDGGGDGGDGILHVFVPHATAGVAVIETGSGSDDDLLAVLGAVLPPDFGWRHRHGSPGHGRDHVVPAFVPPYATLPVVAGRLALGTWQRVCLVDTNRDNPRRKVRLSLLRG</sequence>
<dbReference type="EMBL" id="FOOI01000007">
    <property type="protein sequence ID" value="SFG65869.1"/>
    <property type="molecule type" value="Genomic_DNA"/>
</dbReference>
<dbReference type="Proteomes" id="UP000199052">
    <property type="component" value="Unassembled WGS sequence"/>
</dbReference>
<gene>
    <name evidence="3" type="ORF">SAMN05421678_107247</name>
</gene>